<dbReference type="InterPro" id="IPR006829">
    <property type="entry name" value="LXG_dom"/>
</dbReference>
<name>A0ABY9KX93_9BACI</name>
<dbReference type="Pfam" id="PF04740">
    <property type="entry name" value="LXG"/>
    <property type="match status" value="1"/>
</dbReference>
<reference evidence="4" key="1">
    <citation type="submission" date="2023-06" db="EMBL/GenBank/DDBJ databases">
        <title>A Treasure from Seagulls: Isolation and Description of Aciduricobacillus qingdaonensis gen. nov., sp. nov., a Rare Obligately Uric Acid-utilizing Member in the Family Bacillaceae.</title>
        <authorList>
            <person name="Liu W."/>
            <person name="Wang B."/>
        </authorList>
    </citation>
    <scope>NUCLEOTIDE SEQUENCE</scope>
    <source>
        <strain evidence="4">44XB</strain>
    </source>
</reference>
<evidence type="ECO:0000256" key="1">
    <source>
        <dbReference type="ARBA" id="ARBA00034117"/>
    </source>
</evidence>
<dbReference type="EMBL" id="CP129113">
    <property type="protein sequence ID" value="WLV24213.1"/>
    <property type="molecule type" value="Genomic_DNA"/>
</dbReference>
<protein>
    <submittedName>
        <fullName evidence="4">T7SS effector LXG polymorphic toxin</fullName>
    </submittedName>
</protein>
<dbReference type="RefSeq" id="WP_348027007.1">
    <property type="nucleotide sequence ID" value="NZ_CP129113.1"/>
</dbReference>
<dbReference type="PROSITE" id="PS51756">
    <property type="entry name" value="LXG"/>
    <property type="match status" value="1"/>
</dbReference>
<evidence type="ECO:0000313" key="5">
    <source>
        <dbReference type="Proteomes" id="UP001180087"/>
    </source>
</evidence>
<keyword evidence="5" id="KW-1185">Reference proteome</keyword>
<comment type="similarity">
    <text evidence="1">In the N-terminal section; belongs to the LXG family.</text>
</comment>
<feature type="coiled-coil region" evidence="2">
    <location>
        <begin position="59"/>
        <end position="90"/>
    </location>
</feature>
<evidence type="ECO:0000313" key="4">
    <source>
        <dbReference type="EMBL" id="WLV24213.1"/>
    </source>
</evidence>
<accession>A0ABY9KX93</accession>
<evidence type="ECO:0000256" key="2">
    <source>
        <dbReference type="SAM" id="Coils"/>
    </source>
</evidence>
<sequence length="134" mass="15663">MEDSFKGKTAESIFSFYRLCHEMFLTYMLEFLSEYSKVLSEIKEAIHSYGPHVKGYINEKFIEQDVAKALDKLEDQTENLADEANNIMTSVSDIVALEQLKTWEFNTSVRHEKEKGKKTVEQLLDLDHYKAMRL</sequence>
<dbReference type="Proteomes" id="UP001180087">
    <property type="component" value="Chromosome"/>
</dbReference>
<keyword evidence="2" id="KW-0175">Coiled coil</keyword>
<gene>
    <name evidence="4" type="ORF">QR721_11285</name>
</gene>
<proteinExistence type="inferred from homology"/>
<feature type="domain" description="LXG" evidence="3">
    <location>
        <begin position="1"/>
        <end position="134"/>
    </location>
</feature>
<evidence type="ECO:0000259" key="3">
    <source>
        <dbReference type="PROSITE" id="PS51756"/>
    </source>
</evidence>
<organism evidence="4 5">
    <name type="scientific">Aciduricibacillus chroicocephali</name>
    <dbReference type="NCBI Taxonomy" id="3054939"/>
    <lineage>
        <taxon>Bacteria</taxon>
        <taxon>Bacillati</taxon>
        <taxon>Bacillota</taxon>
        <taxon>Bacilli</taxon>
        <taxon>Bacillales</taxon>
        <taxon>Bacillaceae</taxon>
        <taxon>Aciduricibacillus</taxon>
    </lineage>
</organism>